<organism evidence="4">
    <name type="scientific">bioreactor metagenome</name>
    <dbReference type="NCBI Taxonomy" id="1076179"/>
    <lineage>
        <taxon>unclassified sequences</taxon>
        <taxon>metagenomes</taxon>
        <taxon>ecological metagenomes</taxon>
    </lineage>
</organism>
<evidence type="ECO:0000256" key="2">
    <source>
        <dbReference type="ARBA" id="ARBA00006490"/>
    </source>
</evidence>
<evidence type="ECO:0000313" key="4">
    <source>
        <dbReference type="EMBL" id="MPM81493.1"/>
    </source>
</evidence>
<dbReference type="InterPro" id="IPR015424">
    <property type="entry name" value="PyrdxlP-dep_Trfase"/>
</dbReference>
<keyword evidence="4" id="KW-0808">Transferase</keyword>
<proteinExistence type="inferred from homology"/>
<name>A0A645CX91_9ZZZZ</name>
<evidence type="ECO:0000259" key="3">
    <source>
        <dbReference type="Pfam" id="PF00266"/>
    </source>
</evidence>
<dbReference type="EMBL" id="VSSQ01030825">
    <property type="protein sequence ID" value="MPM81493.1"/>
    <property type="molecule type" value="Genomic_DNA"/>
</dbReference>
<dbReference type="Gene3D" id="3.90.1150.10">
    <property type="entry name" value="Aspartate Aminotransferase, domain 1"/>
    <property type="match status" value="1"/>
</dbReference>
<evidence type="ECO:0000256" key="1">
    <source>
        <dbReference type="ARBA" id="ARBA00001933"/>
    </source>
</evidence>
<dbReference type="InterPro" id="IPR015422">
    <property type="entry name" value="PyrdxlP-dep_Trfase_small"/>
</dbReference>
<dbReference type="InterPro" id="IPR000192">
    <property type="entry name" value="Aminotrans_V_dom"/>
</dbReference>
<dbReference type="Pfam" id="PF00266">
    <property type="entry name" value="Aminotran_5"/>
    <property type="match status" value="1"/>
</dbReference>
<sequence>MNARNENIGMLSVSGHKLYGPKGVGLFFKEADLILSPQMTGGKQENKLRAGTHNVPGIVGLAKAISLAAIERDNENKRLIYLRDKMIRFVTETIPGVFLTGHPTDRLPNHASFVFENLSGNDLVIALDMAGFACSSGSACKVGDPKPSDILLGIGLSPELAKGSLRITLGKYSTEEHIDKLIDILPVLVNKLRK</sequence>
<gene>
    <name evidence="4" type="primary">nifS_7</name>
    <name evidence="4" type="ORF">SDC9_128546</name>
</gene>
<protein>
    <submittedName>
        <fullName evidence="4">Cysteine desulfurase NifS</fullName>
        <ecNumber evidence="4">2.8.1.7</ecNumber>
    </submittedName>
</protein>
<dbReference type="SUPFAM" id="SSF53383">
    <property type="entry name" value="PLP-dependent transferases"/>
    <property type="match status" value="1"/>
</dbReference>
<dbReference type="AlphaFoldDB" id="A0A645CX91"/>
<dbReference type="EC" id="2.8.1.7" evidence="4"/>
<dbReference type="PANTHER" id="PTHR11601:SF34">
    <property type="entry name" value="CYSTEINE DESULFURASE"/>
    <property type="match status" value="1"/>
</dbReference>
<comment type="cofactor">
    <cofactor evidence="1">
        <name>pyridoxal 5'-phosphate</name>
        <dbReference type="ChEBI" id="CHEBI:597326"/>
    </cofactor>
</comment>
<reference evidence="4" key="1">
    <citation type="submission" date="2019-08" db="EMBL/GenBank/DDBJ databases">
        <authorList>
            <person name="Kucharzyk K."/>
            <person name="Murdoch R.W."/>
            <person name="Higgins S."/>
            <person name="Loffler F."/>
        </authorList>
    </citation>
    <scope>NUCLEOTIDE SEQUENCE</scope>
</reference>
<comment type="similarity">
    <text evidence="2">Belongs to the class-V pyridoxal-phosphate-dependent aminotransferase family. NifS/IscS subfamily.</text>
</comment>
<comment type="caution">
    <text evidence="4">The sequence shown here is derived from an EMBL/GenBank/DDBJ whole genome shotgun (WGS) entry which is preliminary data.</text>
</comment>
<dbReference type="PANTHER" id="PTHR11601">
    <property type="entry name" value="CYSTEINE DESULFURYLASE FAMILY MEMBER"/>
    <property type="match status" value="1"/>
</dbReference>
<dbReference type="InterPro" id="IPR015421">
    <property type="entry name" value="PyrdxlP-dep_Trfase_major"/>
</dbReference>
<dbReference type="Gene3D" id="3.40.640.10">
    <property type="entry name" value="Type I PLP-dependent aspartate aminotransferase-like (Major domain)"/>
    <property type="match status" value="1"/>
</dbReference>
<dbReference type="GO" id="GO:0031071">
    <property type="term" value="F:cysteine desulfurase activity"/>
    <property type="evidence" value="ECO:0007669"/>
    <property type="project" value="UniProtKB-EC"/>
</dbReference>
<accession>A0A645CX91</accession>
<feature type="domain" description="Aminotransferase class V" evidence="3">
    <location>
        <begin position="6"/>
        <end position="181"/>
    </location>
</feature>